<dbReference type="CDD" id="cd23451">
    <property type="entry name" value="beta-trefoil_Ricin_laminarinase"/>
    <property type="match status" value="1"/>
</dbReference>
<evidence type="ECO:0000259" key="9">
    <source>
        <dbReference type="PROSITE" id="PS50011"/>
    </source>
</evidence>
<dbReference type="SUPFAM" id="SSF56112">
    <property type="entry name" value="Protein kinase-like (PK-like)"/>
    <property type="match status" value="1"/>
</dbReference>
<dbReference type="GO" id="GO:0016301">
    <property type="term" value="F:kinase activity"/>
    <property type="evidence" value="ECO:0007669"/>
    <property type="project" value="UniProtKB-KW"/>
</dbReference>
<dbReference type="Pfam" id="PF00652">
    <property type="entry name" value="Ricin_B_lectin"/>
    <property type="match status" value="1"/>
</dbReference>
<dbReference type="CDD" id="cd14014">
    <property type="entry name" value="STKc_PknB_like"/>
    <property type="match status" value="1"/>
</dbReference>
<dbReference type="Gene3D" id="1.10.510.10">
    <property type="entry name" value="Transferase(Phosphotransferase) domain 1"/>
    <property type="match status" value="1"/>
</dbReference>
<evidence type="ECO:0000256" key="7">
    <source>
        <dbReference type="PROSITE-ProRule" id="PRU10141"/>
    </source>
</evidence>
<evidence type="ECO:0000256" key="2">
    <source>
        <dbReference type="ARBA" id="ARBA00022527"/>
    </source>
</evidence>
<dbReference type="EMBL" id="JBIRPU010000010">
    <property type="protein sequence ID" value="MFI0794265.1"/>
    <property type="molecule type" value="Genomic_DNA"/>
</dbReference>
<comment type="caution">
    <text evidence="10">The sequence shown here is derived from an EMBL/GenBank/DDBJ whole genome shotgun (WGS) entry which is preliminary data.</text>
</comment>
<keyword evidence="6 7" id="KW-0067">ATP-binding</keyword>
<dbReference type="PROSITE" id="PS50231">
    <property type="entry name" value="RICIN_B_LECTIN"/>
    <property type="match status" value="1"/>
</dbReference>
<dbReference type="EC" id="2.7.11.1" evidence="1"/>
<evidence type="ECO:0000256" key="1">
    <source>
        <dbReference type="ARBA" id="ARBA00012513"/>
    </source>
</evidence>
<dbReference type="InterPro" id="IPR011009">
    <property type="entry name" value="Kinase-like_dom_sf"/>
</dbReference>
<dbReference type="Pfam" id="PF00069">
    <property type="entry name" value="Pkinase"/>
    <property type="match status" value="1"/>
</dbReference>
<keyword evidence="3" id="KW-0808">Transferase</keyword>
<feature type="binding site" evidence="7">
    <location>
        <position position="66"/>
    </location>
    <ligand>
        <name>ATP</name>
        <dbReference type="ChEBI" id="CHEBI:30616"/>
    </ligand>
</feature>
<gene>
    <name evidence="10" type="ORF">ACH4OY_16500</name>
</gene>
<feature type="compositionally biased region" description="Polar residues" evidence="8">
    <location>
        <begin position="579"/>
        <end position="597"/>
    </location>
</feature>
<keyword evidence="5 10" id="KW-0418">Kinase</keyword>
<dbReference type="InterPro" id="IPR035992">
    <property type="entry name" value="Ricin_B-like_lectins"/>
</dbReference>
<name>A0ABW7SKP6_9ACTN</name>
<dbReference type="Proteomes" id="UP001611075">
    <property type="component" value="Unassembled WGS sequence"/>
</dbReference>
<dbReference type="SMART" id="SM00220">
    <property type="entry name" value="S_TKc"/>
    <property type="match status" value="1"/>
</dbReference>
<evidence type="ECO:0000313" key="10">
    <source>
        <dbReference type="EMBL" id="MFI0794265.1"/>
    </source>
</evidence>
<evidence type="ECO:0000256" key="6">
    <source>
        <dbReference type="ARBA" id="ARBA00022840"/>
    </source>
</evidence>
<feature type="region of interest" description="Disordered" evidence="8">
    <location>
        <begin position="552"/>
        <end position="597"/>
    </location>
</feature>
<proteinExistence type="predicted"/>
<dbReference type="PROSITE" id="PS00108">
    <property type="entry name" value="PROTEIN_KINASE_ST"/>
    <property type="match status" value="1"/>
</dbReference>
<dbReference type="Gene3D" id="2.80.10.50">
    <property type="match status" value="2"/>
</dbReference>
<dbReference type="InterPro" id="IPR008271">
    <property type="entry name" value="Ser/Thr_kinase_AS"/>
</dbReference>
<feature type="compositionally biased region" description="Low complexity" evidence="8">
    <location>
        <begin position="297"/>
        <end position="327"/>
    </location>
</feature>
<dbReference type="PROSITE" id="PS50011">
    <property type="entry name" value="PROTEIN_KINASE_DOM"/>
    <property type="match status" value="1"/>
</dbReference>
<dbReference type="RefSeq" id="WP_396680421.1">
    <property type="nucleotide sequence ID" value="NZ_JBIRPU010000010.1"/>
</dbReference>
<keyword evidence="2" id="KW-0723">Serine/threonine-protein kinase</keyword>
<evidence type="ECO:0000256" key="3">
    <source>
        <dbReference type="ARBA" id="ARBA00022679"/>
    </source>
</evidence>
<evidence type="ECO:0000256" key="4">
    <source>
        <dbReference type="ARBA" id="ARBA00022741"/>
    </source>
</evidence>
<dbReference type="InterPro" id="IPR017441">
    <property type="entry name" value="Protein_kinase_ATP_BS"/>
</dbReference>
<organism evidence="10 11">
    <name type="scientific">Micromonospora rubida</name>
    <dbReference type="NCBI Taxonomy" id="2697657"/>
    <lineage>
        <taxon>Bacteria</taxon>
        <taxon>Bacillati</taxon>
        <taxon>Actinomycetota</taxon>
        <taxon>Actinomycetes</taxon>
        <taxon>Micromonosporales</taxon>
        <taxon>Micromonosporaceae</taxon>
        <taxon>Micromonospora</taxon>
    </lineage>
</organism>
<keyword evidence="4 7" id="KW-0547">Nucleotide-binding</keyword>
<dbReference type="SMART" id="SM00458">
    <property type="entry name" value="RICIN"/>
    <property type="match status" value="1"/>
</dbReference>
<keyword evidence="11" id="KW-1185">Reference proteome</keyword>
<dbReference type="SUPFAM" id="SSF50370">
    <property type="entry name" value="Ricin B-like lectins"/>
    <property type="match status" value="1"/>
</dbReference>
<dbReference type="PROSITE" id="PS00107">
    <property type="entry name" value="PROTEIN_KINASE_ATP"/>
    <property type="match status" value="1"/>
</dbReference>
<feature type="compositionally biased region" description="Low complexity" evidence="8">
    <location>
        <begin position="557"/>
        <end position="578"/>
    </location>
</feature>
<feature type="domain" description="Protein kinase" evidence="9">
    <location>
        <begin position="37"/>
        <end position="295"/>
    </location>
</feature>
<evidence type="ECO:0000256" key="8">
    <source>
        <dbReference type="SAM" id="MobiDB-lite"/>
    </source>
</evidence>
<dbReference type="Gene3D" id="3.30.200.20">
    <property type="entry name" value="Phosphorylase Kinase, domain 1"/>
    <property type="match status" value="1"/>
</dbReference>
<evidence type="ECO:0000313" key="11">
    <source>
        <dbReference type="Proteomes" id="UP001611075"/>
    </source>
</evidence>
<dbReference type="InterPro" id="IPR000719">
    <property type="entry name" value="Prot_kinase_dom"/>
</dbReference>
<reference evidence="10 11" key="1">
    <citation type="submission" date="2024-10" db="EMBL/GenBank/DDBJ databases">
        <title>The Natural Products Discovery Center: Release of the First 8490 Sequenced Strains for Exploring Actinobacteria Biosynthetic Diversity.</title>
        <authorList>
            <person name="Kalkreuter E."/>
            <person name="Kautsar S.A."/>
            <person name="Yang D."/>
            <person name="Bader C.D."/>
            <person name="Teijaro C.N."/>
            <person name="Fluegel L."/>
            <person name="Davis C.M."/>
            <person name="Simpson J.R."/>
            <person name="Lauterbach L."/>
            <person name="Steele A.D."/>
            <person name="Gui C."/>
            <person name="Meng S."/>
            <person name="Li G."/>
            <person name="Viehrig K."/>
            <person name="Ye F."/>
            <person name="Su P."/>
            <person name="Kiefer A.F."/>
            <person name="Nichols A."/>
            <person name="Cepeda A.J."/>
            <person name="Yan W."/>
            <person name="Fan B."/>
            <person name="Jiang Y."/>
            <person name="Adhikari A."/>
            <person name="Zheng C.-J."/>
            <person name="Schuster L."/>
            <person name="Cowan T.M."/>
            <person name="Smanski M.J."/>
            <person name="Chevrette M.G."/>
            <person name="De Carvalho L.P.S."/>
            <person name="Shen B."/>
        </authorList>
    </citation>
    <scope>NUCLEOTIDE SEQUENCE [LARGE SCALE GENOMIC DNA]</scope>
    <source>
        <strain evidence="10 11">NPDC021253</strain>
    </source>
</reference>
<protein>
    <recommendedName>
        <fullName evidence="1">non-specific serine/threonine protein kinase</fullName>
        <ecNumber evidence="1">2.7.11.1</ecNumber>
    </recommendedName>
</protein>
<accession>A0ABW7SKP6</accession>
<dbReference type="PANTHER" id="PTHR43289">
    <property type="entry name" value="MITOGEN-ACTIVATED PROTEIN KINASE KINASE KINASE 20-RELATED"/>
    <property type="match status" value="1"/>
</dbReference>
<evidence type="ECO:0000256" key="5">
    <source>
        <dbReference type="ARBA" id="ARBA00022777"/>
    </source>
</evidence>
<feature type="region of interest" description="Disordered" evidence="8">
    <location>
        <begin position="294"/>
        <end position="340"/>
    </location>
</feature>
<sequence length="721" mass="76852">MHLTVAFRRPPGQEVECRAGTVLFVFDTPQRSIAGRYRLVSPLGQGGMGRVWLARDETLRRDVAIKELVPPPGLTDAERREMRERSMREARAIARLDQTNVVRIFDVLHADGEPWIVMEFVPSRSLQTVLTENGPLATAQVARIGLALLAALRAAHRAELLHRDVKPANVLLADDGRVVLTDFGLATAPDDPSVTRTGIVLGSPSYLAPERLTDGVAGPAADLWSLGATLYAAVEGRPPYSRSSALATLTAIATDPPTPPQRAGALTPALEGLLRKDPSLRIDAEEAERLLRQAVTEQPSPAPAQASASTTPAATAMAMAAEAAPQEDPAPKSSVTMAEPARTPIATKTATAATKRNRWLIAAVAAVGLVGAVAVQPLISNALANDAEHGPALGTSVSPTHPPMAGWHYYTQDPDFSVPVPDGWQQLRDGTRVEFHQLDSRRVLAIDALGVPKADLLADARAAEAADRETGRFPDYKPVHLHKVSYRARAVDREWTYVDAGGRRMHALSRTFIAENGQAYAIDWATPDEAWASGQDTLLLILQSFRALRAQASPGGASTSPTPHRSASPSPRASVTPTGSPKPTKSSTLAKPRFTNQPIINNGSGTCIDVPDSSPTTTAAIQMWDCNGAAGERFTLAADRTLRVVGKCLEVTGTSNGSTLRIATCTGSAKQRFDLNTGGDLVNLGTVPARCLDVPGGDPTNGVWLKLWDCNGSENQKWHIG</sequence>
<dbReference type="PANTHER" id="PTHR43289:SF6">
    <property type="entry name" value="SERINE_THREONINE-PROTEIN KINASE NEKL-3"/>
    <property type="match status" value="1"/>
</dbReference>
<dbReference type="InterPro" id="IPR000772">
    <property type="entry name" value="Ricin_B_lectin"/>
</dbReference>